<dbReference type="KEGG" id="mtr:11406328"/>
<reference evidence="2 5" key="2">
    <citation type="journal article" date="2014" name="BMC Genomics">
        <title>An improved genome release (version Mt4.0) for the model legume Medicago truncatula.</title>
        <authorList>
            <person name="Tang H."/>
            <person name="Krishnakumar V."/>
            <person name="Bidwell S."/>
            <person name="Rosen B."/>
            <person name="Chan A."/>
            <person name="Zhou S."/>
            <person name="Gentzbittel L."/>
            <person name="Childs K.L."/>
            <person name="Yandell M."/>
            <person name="Gundlach H."/>
            <person name="Mayer K.F."/>
            <person name="Schwartz D.C."/>
            <person name="Town C.D."/>
        </authorList>
    </citation>
    <scope>GENOME REANNOTATION</scope>
    <source>
        <strain evidence="4 5">cv. Jemalong A17</strain>
    </source>
</reference>
<evidence type="ECO:0000313" key="5">
    <source>
        <dbReference type="Proteomes" id="UP000002051"/>
    </source>
</evidence>
<feature type="region of interest" description="Disordered" evidence="1">
    <location>
        <begin position="1"/>
        <end position="20"/>
    </location>
</feature>
<evidence type="ECO:0000313" key="6">
    <source>
        <dbReference type="Proteomes" id="UP000265566"/>
    </source>
</evidence>
<name>G7KRD2_MEDTR</name>
<reference evidence="6" key="4">
    <citation type="journal article" date="2018" name="Nat. Plants">
        <title>Whole-genome landscape of Medicago truncatula symbiotic genes.</title>
        <authorList>
            <person name="Pecrix Y."/>
            <person name="Staton S.E."/>
            <person name="Sallet E."/>
            <person name="Lelandais-Briere C."/>
            <person name="Moreau S."/>
            <person name="Carrere S."/>
            <person name="Blein T."/>
            <person name="Jardinaud M.F."/>
            <person name="Latrasse D."/>
            <person name="Zouine M."/>
            <person name="Zahm M."/>
            <person name="Kreplak J."/>
            <person name="Mayjonade B."/>
            <person name="Satge C."/>
            <person name="Perez M."/>
            <person name="Cauet S."/>
            <person name="Marande W."/>
            <person name="Chantry-Darmon C."/>
            <person name="Lopez-Roques C."/>
            <person name="Bouchez O."/>
            <person name="Berard A."/>
            <person name="Debelle F."/>
            <person name="Munos S."/>
            <person name="Bendahmane A."/>
            <person name="Berges H."/>
            <person name="Niebel A."/>
            <person name="Buitink J."/>
            <person name="Frugier F."/>
            <person name="Benhamed M."/>
            <person name="Crespi M."/>
            <person name="Gouzy J."/>
            <person name="Gamas P."/>
        </authorList>
    </citation>
    <scope>NUCLEOTIDE SEQUENCE [LARGE SCALE GENOMIC DNA]</scope>
    <source>
        <strain evidence="6">cv. Jemalong A17</strain>
    </source>
</reference>
<accession>G7KRD2</accession>
<dbReference type="Proteomes" id="UP000002051">
    <property type="component" value="Unassembled WGS sequence"/>
</dbReference>
<dbReference type="AlphaFoldDB" id="G7KRD2"/>
<protein>
    <submittedName>
        <fullName evidence="2 4">Uncharacterized protein</fullName>
    </submittedName>
</protein>
<gene>
    <name evidence="4" type="primary">11406328</name>
    <name evidence="2" type="ordered locus">MTR_7g067800</name>
    <name evidence="3" type="ORF">MtrunA17_Chr7g0242021</name>
</gene>
<dbReference type="EMBL" id="PSQE01000007">
    <property type="protein sequence ID" value="RHN46421.1"/>
    <property type="molecule type" value="Genomic_DNA"/>
</dbReference>
<reference evidence="3" key="5">
    <citation type="journal article" date="2018" name="Nat. Plants">
        <title>Whole-genome landscape of Medicago truncatula symbiotic genes.</title>
        <authorList>
            <person name="Pecrix Y."/>
            <person name="Gamas P."/>
            <person name="Carrere S."/>
        </authorList>
    </citation>
    <scope>NUCLEOTIDE SEQUENCE</scope>
    <source>
        <tissue evidence="3">Leaves</tissue>
    </source>
</reference>
<dbReference type="HOGENOM" id="CLU_1279359_0_0_1"/>
<feature type="compositionally biased region" description="Basic residues" evidence="1">
    <location>
        <begin position="1"/>
        <end position="10"/>
    </location>
</feature>
<sequence>MTSIGNKRKRLESSNCSSHVTGHHYYSETVEDHSSYTDHQTGKLENKQMENKFQDKEDNVYYQPSPSIAIPGQLEPQPEANNNSFPAYNSFPETMPDNPISADNQTTPSYTIESYGMESHPRDKPAMKGRGLVPKRLNFSDEVIKVSFDGKDGEYVLKLTTGDKKENAMEEQAQAAAMLLSQAAMLRRLGETLLSNLEAQFEPQFFNSLKMKEPTE</sequence>
<evidence type="ECO:0000313" key="2">
    <source>
        <dbReference type="EMBL" id="AES79474.1"/>
    </source>
</evidence>
<proteinExistence type="predicted"/>
<dbReference type="EnsemblPlants" id="AES79474">
    <property type="protein sequence ID" value="AES79474"/>
    <property type="gene ID" value="MTR_7g067800"/>
</dbReference>
<reference evidence="4" key="3">
    <citation type="submission" date="2015-04" db="UniProtKB">
        <authorList>
            <consortium name="EnsemblPlants"/>
        </authorList>
    </citation>
    <scope>IDENTIFICATION</scope>
    <source>
        <strain evidence="4">cv. Jemalong A17</strain>
    </source>
</reference>
<dbReference type="Gramene" id="rna40904">
    <property type="protein sequence ID" value="RHN46421.1"/>
    <property type="gene ID" value="gene40904"/>
</dbReference>
<organism evidence="2 5">
    <name type="scientific">Medicago truncatula</name>
    <name type="common">Barrel medic</name>
    <name type="synonym">Medicago tribuloides</name>
    <dbReference type="NCBI Taxonomy" id="3880"/>
    <lineage>
        <taxon>Eukaryota</taxon>
        <taxon>Viridiplantae</taxon>
        <taxon>Streptophyta</taxon>
        <taxon>Embryophyta</taxon>
        <taxon>Tracheophyta</taxon>
        <taxon>Spermatophyta</taxon>
        <taxon>Magnoliopsida</taxon>
        <taxon>eudicotyledons</taxon>
        <taxon>Gunneridae</taxon>
        <taxon>Pentapetalae</taxon>
        <taxon>rosids</taxon>
        <taxon>fabids</taxon>
        <taxon>Fabales</taxon>
        <taxon>Fabaceae</taxon>
        <taxon>Papilionoideae</taxon>
        <taxon>50 kb inversion clade</taxon>
        <taxon>NPAAA clade</taxon>
        <taxon>Hologalegina</taxon>
        <taxon>IRL clade</taxon>
        <taxon>Trifolieae</taxon>
        <taxon>Medicago</taxon>
    </lineage>
</organism>
<dbReference type="Proteomes" id="UP000265566">
    <property type="component" value="Chromosome 7"/>
</dbReference>
<dbReference type="PaxDb" id="3880-AES79474"/>
<evidence type="ECO:0000313" key="4">
    <source>
        <dbReference type="EnsemblPlants" id="AES79474"/>
    </source>
</evidence>
<keyword evidence="5" id="KW-1185">Reference proteome</keyword>
<evidence type="ECO:0000256" key="1">
    <source>
        <dbReference type="SAM" id="MobiDB-lite"/>
    </source>
</evidence>
<feature type="region of interest" description="Disordered" evidence="1">
    <location>
        <begin position="62"/>
        <end position="87"/>
    </location>
</feature>
<reference evidence="2 5" key="1">
    <citation type="journal article" date="2011" name="Nature">
        <title>The Medicago genome provides insight into the evolution of rhizobial symbioses.</title>
        <authorList>
            <person name="Young N.D."/>
            <person name="Debelle F."/>
            <person name="Oldroyd G.E."/>
            <person name="Geurts R."/>
            <person name="Cannon S.B."/>
            <person name="Udvardi M.K."/>
            <person name="Benedito V.A."/>
            <person name="Mayer K.F."/>
            <person name="Gouzy J."/>
            <person name="Schoof H."/>
            <person name="Van de Peer Y."/>
            <person name="Proost S."/>
            <person name="Cook D.R."/>
            <person name="Meyers B.C."/>
            <person name="Spannagl M."/>
            <person name="Cheung F."/>
            <person name="De Mita S."/>
            <person name="Krishnakumar V."/>
            <person name="Gundlach H."/>
            <person name="Zhou S."/>
            <person name="Mudge J."/>
            <person name="Bharti A.K."/>
            <person name="Murray J.D."/>
            <person name="Naoumkina M.A."/>
            <person name="Rosen B."/>
            <person name="Silverstein K.A."/>
            <person name="Tang H."/>
            <person name="Rombauts S."/>
            <person name="Zhao P.X."/>
            <person name="Zhou P."/>
            <person name="Barbe V."/>
            <person name="Bardou P."/>
            <person name="Bechner M."/>
            <person name="Bellec A."/>
            <person name="Berger A."/>
            <person name="Berges H."/>
            <person name="Bidwell S."/>
            <person name="Bisseling T."/>
            <person name="Choisne N."/>
            <person name="Couloux A."/>
            <person name="Denny R."/>
            <person name="Deshpande S."/>
            <person name="Dai X."/>
            <person name="Doyle J.J."/>
            <person name="Dudez A.M."/>
            <person name="Farmer A.D."/>
            <person name="Fouteau S."/>
            <person name="Franken C."/>
            <person name="Gibelin C."/>
            <person name="Gish J."/>
            <person name="Goldstein S."/>
            <person name="Gonzalez A.J."/>
            <person name="Green P.J."/>
            <person name="Hallab A."/>
            <person name="Hartog M."/>
            <person name="Hua A."/>
            <person name="Humphray S.J."/>
            <person name="Jeong D.H."/>
            <person name="Jing Y."/>
            <person name="Jocker A."/>
            <person name="Kenton S.M."/>
            <person name="Kim D.J."/>
            <person name="Klee K."/>
            <person name="Lai H."/>
            <person name="Lang C."/>
            <person name="Lin S."/>
            <person name="Macmil S.L."/>
            <person name="Magdelenat G."/>
            <person name="Matthews L."/>
            <person name="McCorrison J."/>
            <person name="Monaghan E.L."/>
            <person name="Mun J.H."/>
            <person name="Najar F.Z."/>
            <person name="Nicholson C."/>
            <person name="Noirot C."/>
            <person name="O'Bleness M."/>
            <person name="Paule C.R."/>
            <person name="Poulain J."/>
            <person name="Prion F."/>
            <person name="Qin B."/>
            <person name="Qu C."/>
            <person name="Retzel E.F."/>
            <person name="Riddle C."/>
            <person name="Sallet E."/>
            <person name="Samain S."/>
            <person name="Samson N."/>
            <person name="Sanders I."/>
            <person name="Saurat O."/>
            <person name="Scarpelli C."/>
            <person name="Schiex T."/>
            <person name="Segurens B."/>
            <person name="Severin A.J."/>
            <person name="Sherrier D.J."/>
            <person name="Shi R."/>
            <person name="Sims S."/>
            <person name="Singer S.R."/>
            <person name="Sinharoy S."/>
            <person name="Sterck L."/>
            <person name="Viollet A."/>
            <person name="Wang B.B."/>
            <person name="Wang K."/>
            <person name="Wang M."/>
            <person name="Wang X."/>
            <person name="Warfsmann J."/>
            <person name="Weissenbach J."/>
            <person name="White D.D."/>
            <person name="White J.D."/>
            <person name="Wiley G.B."/>
            <person name="Wincker P."/>
            <person name="Xing Y."/>
            <person name="Yang L."/>
            <person name="Yao Z."/>
            <person name="Ying F."/>
            <person name="Zhai J."/>
            <person name="Zhou L."/>
            <person name="Zuber A."/>
            <person name="Denarie J."/>
            <person name="Dixon R.A."/>
            <person name="May G.D."/>
            <person name="Schwartz D.C."/>
            <person name="Rogers J."/>
            <person name="Quetier F."/>
            <person name="Town C.D."/>
            <person name="Roe B.A."/>
        </authorList>
    </citation>
    <scope>NUCLEOTIDE SEQUENCE [LARGE SCALE GENOMIC DNA]</scope>
    <source>
        <strain evidence="2">A17</strain>
        <strain evidence="4 5">cv. Jemalong A17</strain>
    </source>
</reference>
<dbReference type="EMBL" id="CM001223">
    <property type="protein sequence ID" value="AES79474.1"/>
    <property type="molecule type" value="Genomic_DNA"/>
</dbReference>
<evidence type="ECO:0000313" key="3">
    <source>
        <dbReference type="EMBL" id="RHN46421.1"/>
    </source>
</evidence>